<dbReference type="GO" id="GO:0005840">
    <property type="term" value="C:ribosome"/>
    <property type="evidence" value="ECO:0007669"/>
    <property type="project" value="UniProtKB-KW"/>
</dbReference>
<evidence type="ECO:0000259" key="8">
    <source>
        <dbReference type="Pfam" id="PF16205"/>
    </source>
</evidence>
<evidence type="ECO:0000256" key="2">
    <source>
        <dbReference type="ARBA" id="ARBA00022730"/>
    </source>
</evidence>
<evidence type="ECO:0000256" key="5">
    <source>
        <dbReference type="ARBA" id="ARBA00023274"/>
    </source>
</evidence>
<evidence type="ECO:0000313" key="10">
    <source>
        <dbReference type="Proteomes" id="UP001419268"/>
    </source>
</evidence>
<evidence type="ECO:0000313" key="9">
    <source>
        <dbReference type="EMBL" id="KAK9166108.1"/>
    </source>
</evidence>
<dbReference type="InterPro" id="IPR028333">
    <property type="entry name" value="Ribosomal_uS17_arc/euk"/>
</dbReference>
<dbReference type="PANTHER" id="PTHR31317">
    <property type="entry name" value="OS08G0163500 PROTEIN"/>
    <property type="match status" value="1"/>
</dbReference>
<feature type="region of interest" description="Disordered" evidence="7">
    <location>
        <begin position="324"/>
        <end position="358"/>
    </location>
</feature>
<evidence type="ECO:0000256" key="4">
    <source>
        <dbReference type="ARBA" id="ARBA00022980"/>
    </source>
</evidence>
<evidence type="ECO:0000256" key="6">
    <source>
        <dbReference type="RuleBase" id="RU003872"/>
    </source>
</evidence>
<dbReference type="Pfam" id="PF06219">
    <property type="entry name" value="DUF1005"/>
    <property type="match status" value="1"/>
</dbReference>
<dbReference type="GO" id="GO:1990904">
    <property type="term" value="C:ribonucleoprotein complex"/>
    <property type="evidence" value="ECO:0007669"/>
    <property type="project" value="UniProtKB-KW"/>
</dbReference>
<feature type="region of interest" description="Disordered" evidence="7">
    <location>
        <begin position="146"/>
        <end position="177"/>
    </location>
</feature>
<dbReference type="PRINTS" id="PR00973">
    <property type="entry name" value="RIBOSOMALS17"/>
</dbReference>
<reference evidence="9 10" key="1">
    <citation type="submission" date="2024-01" db="EMBL/GenBank/DDBJ databases">
        <title>Genome assemblies of Stephania.</title>
        <authorList>
            <person name="Yang L."/>
        </authorList>
    </citation>
    <scope>NUCLEOTIDE SEQUENCE [LARGE SCALE GENOMIC DNA]</scope>
    <source>
        <strain evidence="9">JXDWG</strain>
        <tissue evidence="9">Leaf</tissue>
    </source>
</reference>
<keyword evidence="4 6" id="KW-0689">Ribosomal protein</keyword>
<dbReference type="InterPro" id="IPR010410">
    <property type="entry name" value="DUF1005"/>
</dbReference>
<dbReference type="GO" id="GO:0003729">
    <property type="term" value="F:mRNA binding"/>
    <property type="evidence" value="ECO:0007669"/>
    <property type="project" value="UniProtKB-ARBA"/>
</dbReference>
<dbReference type="Gene3D" id="2.40.50.1000">
    <property type="match status" value="1"/>
</dbReference>
<comment type="similarity">
    <text evidence="1 6">Belongs to the universal ribosomal protein uS17 family.</text>
</comment>
<sequence length="545" mass="59294">MAEQTEKAFLKQPKVFLSSKKSGKGIKRPGKGGIRFSKSIGLGFKTPREAIEGTYIDKKCPFTGTVSIRGRILAGTCHSAKMMKTIIVRRNYLHFVKKYQRYEKRHSNIPAHISPCFRVKEGDHVIIGQCRPLSKTVRFNVLKVIPAGSSGGDPPEPPPLPPPHRRRPPPLPRLPGLPLPQTLAATFHLTHSDLDKLASKSIFSSHKPSLKISVYSGRRGTTCGINAGRLLGSLVVPLDLQGTQSRACVFQNGLALHGETQYKESRPVYAVSSLRQGRTDPRFVFQFDGEPECSPQVFQIQGTIRQPVFTCKFSFRSSAADRHIRSRSSQSEQSSSRSWLSSLGSERERPGKERKGWSITVHDINGSPVATASMVTPFVASAGSDRVSRSNPGAWLILRPGDGTWKPWGRLEAWRERGSSDGLGYRFELLLDTNGGMSSAGIVLAESTMSSHKGGQFSIDMTGHVNNGNNGRGTPVSGNSPGCSPRGSGDFGYGLWPYSMYRGFVMSSTVEGEGKCSRPEVVVSAQHVNCTEDAAAFVALAAAVI</sequence>
<organism evidence="9 10">
    <name type="scientific">Stephania cephalantha</name>
    <dbReference type="NCBI Taxonomy" id="152367"/>
    <lineage>
        <taxon>Eukaryota</taxon>
        <taxon>Viridiplantae</taxon>
        <taxon>Streptophyta</taxon>
        <taxon>Embryophyta</taxon>
        <taxon>Tracheophyta</taxon>
        <taxon>Spermatophyta</taxon>
        <taxon>Magnoliopsida</taxon>
        <taxon>Ranunculales</taxon>
        <taxon>Menispermaceae</taxon>
        <taxon>Menispermoideae</taxon>
        <taxon>Cissampelideae</taxon>
        <taxon>Stephania</taxon>
    </lineage>
</organism>
<protein>
    <recommendedName>
        <fullName evidence="8">Small ribosomal subunit protein uS17 N-terminal domain-containing protein</fullName>
    </recommendedName>
</protein>
<feature type="compositionally biased region" description="Basic and acidic residues" evidence="7">
    <location>
        <begin position="345"/>
        <end position="356"/>
    </location>
</feature>
<feature type="domain" description="Small ribosomal subunit protein uS17 N-terminal" evidence="8">
    <location>
        <begin position="4"/>
        <end position="73"/>
    </location>
</feature>
<evidence type="ECO:0000256" key="7">
    <source>
        <dbReference type="SAM" id="MobiDB-lite"/>
    </source>
</evidence>
<dbReference type="InterPro" id="IPR019979">
    <property type="entry name" value="Ribosomal_uS17_CS"/>
</dbReference>
<dbReference type="CDD" id="cd00364">
    <property type="entry name" value="Ribosomal_uS17"/>
    <property type="match status" value="1"/>
</dbReference>
<dbReference type="NCBIfam" id="TIGR03630">
    <property type="entry name" value="uS17_arch"/>
    <property type="match status" value="1"/>
</dbReference>
<dbReference type="FunFam" id="2.40.50.1000:FF:000003">
    <property type="entry name" value="40S ribosomal protein S11"/>
    <property type="match status" value="1"/>
</dbReference>
<feature type="compositionally biased region" description="Low complexity" evidence="7">
    <location>
        <begin position="327"/>
        <end position="344"/>
    </location>
</feature>
<dbReference type="PROSITE" id="PS00056">
    <property type="entry name" value="RIBOSOMAL_S17"/>
    <property type="match status" value="1"/>
</dbReference>
<dbReference type="GO" id="GO:0006412">
    <property type="term" value="P:translation"/>
    <property type="evidence" value="ECO:0007669"/>
    <property type="project" value="InterPro"/>
</dbReference>
<dbReference type="PANTHER" id="PTHR31317:SF17">
    <property type="entry name" value="F2J10.8 PROTEIN"/>
    <property type="match status" value="1"/>
</dbReference>
<dbReference type="SUPFAM" id="SSF50249">
    <property type="entry name" value="Nucleic acid-binding proteins"/>
    <property type="match status" value="1"/>
</dbReference>
<dbReference type="InterPro" id="IPR000266">
    <property type="entry name" value="Ribosomal_uS17"/>
</dbReference>
<keyword evidence="10" id="KW-1185">Reference proteome</keyword>
<evidence type="ECO:0000256" key="1">
    <source>
        <dbReference type="ARBA" id="ARBA00010254"/>
    </source>
</evidence>
<dbReference type="Pfam" id="PF00366">
    <property type="entry name" value="Ribosomal_S17"/>
    <property type="match status" value="1"/>
</dbReference>
<dbReference type="GO" id="GO:0019843">
    <property type="term" value="F:rRNA binding"/>
    <property type="evidence" value="ECO:0007669"/>
    <property type="project" value="UniProtKB-KW"/>
</dbReference>
<name>A0AAP0L7P9_9MAGN</name>
<keyword evidence="3" id="KW-0694">RNA-binding</keyword>
<evidence type="ECO:0000256" key="3">
    <source>
        <dbReference type="ARBA" id="ARBA00022884"/>
    </source>
</evidence>
<dbReference type="AlphaFoldDB" id="A0AAP0L7P9"/>
<keyword evidence="2" id="KW-0699">rRNA-binding</keyword>
<comment type="caution">
    <text evidence="9">The sequence shown here is derived from an EMBL/GenBank/DDBJ whole genome shotgun (WGS) entry which is preliminary data.</text>
</comment>
<dbReference type="Pfam" id="PF16205">
    <property type="entry name" value="Ribosomal_S17_N"/>
    <property type="match status" value="1"/>
</dbReference>
<accession>A0AAP0L7P9</accession>
<dbReference type="InterPro" id="IPR012340">
    <property type="entry name" value="NA-bd_OB-fold"/>
</dbReference>
<dbReference type="GO" id="GO:0003735">
    <property type="term" value="F:structural constituent of ribosome"/>
    <property type="evidence" value="ECO:0007669"/>
    <property type="project" value="InterPro"/>
</dbReference>
<dbReference type="Proteomes" id="UP001419268">
    <property type="component" value="Unassembled WGS sequence"/>
</dbReference>
<gene>
    <name evidence="9" type="ORF">Scep_001299</name>
</gene>
<proteinExistence type="inferred from homology"/>
<dbReference type="EMBL" id="JBBNAG010000001">
    <property type="protein sequence ID" value="KAK9166108.1"/>
    <property type="molecule type" value="Genomic_DNA"/>
</dbReference>
<dbReference type="InterPro" id="IPR032440">
    <property type="entry name" value="Ribosomal_uS17_N"/>
</dbReference>
<keyword evidence="5 6" id="KW-0687">Ribonucleoprotein</keyword>